<proteinExistence type="inferred from homology"/>
<evidence type="ECO:0000313" key="8">
    <source>
        <dbReference type="Proteomes" id="UP001501509"/>
    </source>
</evidence>
<protein>
    <submittedName>
        <fullName evidence="7">ABC transporter ATP-binding protein</fullName>
    </submittedName>
</protein>
<keyword evidence="4 7" id="KW-0067">ATP-binding</keyword>
<keyword evidence="2" id="KW-0813">Transport</keyword>
<sequence>MLEVRGLTAGYGRVRVVWDVDLTVGEREIVALIGPNGAGKTTLLRALSGVLPAASGTAMLADRPLTGRSIEDIAGLGVAHVPEGRRLFPGLTVRQNLLLGAWRHRTAEIDRVLELFPQLAPRLNQLAGSLSGGEQQMCAIARGLMSRPRLMMIDELSLGLAPIIVDEIVMRLPSIAAGGTAVLLVEQDVDTALSLASRAYVLETGRIVLQGPAADLLADSRVQESYLGIPPQP</sequence>
<feature type="domain" description="ABC transporter" evidence="6">
    <location>
        <begin position="2"/>
        <end position="229"/>
    </location>
</feature>
<evidence type="ECO:0000256" key="3">
    <source>
        <dbReference type="ARBA" id="ARBA00022741"/>
    </source>
</evidence>
<evidence type="ECO:0000256" key="1">
    <source>
        <dbReference type="ARBA" id="ARBA00005417"/>
    </source>
</evidence>
<keyword evidence="5" id="KW-0029">Amino-acid transport</keyword>
<organism evidence="7 8">
    <name type="scientific">Actinomadura fulvescens</name>
    <dbReference type="NCBI Taxonomy" id="46160"/>
    <lineage>
        <taxon>Bacteria</taxon>
        <taxon>Bacillati</taxon>
        <taxon>Actinomycetota</taxon>
        <taxon>Actinomycetes</taxon>
        <taxon>Streptosporangiales</taxon>
        <taxon>Thermomonosporaceae</taxon>
        <taxon>Actinomadura</taxon>
    </lineage>
</organism>
<dbReference type="InterPro" id="IPR027417">
    <property type="entry name" value="P-loop_NTPase"/>
</dbReference>
<dbReference type="PANTHER" id="PTHR43820">
    <property type="entry name" value="HIGH-AFFINITY BRANCHED-CHAIN AMINO ACID TRANSPORT ATP-BINDING PROTEIN LIVF"/>
    <property type="match status" value="1"/>
</dbReference>
<dbReference type="Proteomes" id="UP001501509">
    <property type="component" value="Unassembled WGS sequence"/>
</dbReference>
<name>A0ABN3QBW5_9ACTN</name>
<evidence type="ECO:0000256" key="5">
    <source>
        <dbReference type="ARBA" id="ARBA00022970"/>
    </source>
</evidence>
<dbReference type="InterPro" id="IPR003593">
    <property type="entry name" value="AAA+_ATPase"/>
</dbReference>
<gene>
    <name evidence="7" type="ORF">GCM10010411_67940</name>
</gene>
<dbReference type="Pfam" id="PF00005">
    <property type="entry name" value="ABC_tran"/>
    <property type="match status" value="1"/>
</dbReference>
<keyword evidence="3" id="KW-0547">Nucleotide-binding</keyword>
<dbReference type="CDD" id="cd03224">
    <property type="entry name" value="ABC_TM1139_LivF_branched"/>
    <property type="match status" value="1"/>
</dbReference>
<keyword evidence="8" id="KW-1185">Reference proteome</keyword>
<evidence type="ECO:0000256" key="2">
    <source>
        <dbReference type="ARBA" id="ARBA00022448"/>
    </source>
</evidence>
<evidence type="ECO:0000313" key="7">
    <source>
        <dbReference type="EMBL" id="GAA2622321.1"/>
    </source>
</evidence>
<dbReference type="InterPro" id="IPR052156">
    <property type="entry name" value="BCAA_Transport_ATP-bd_LivF"/>
</dbReference>
<dbReference type="InterPro" id="IPR003439">
    <property type="entry name" value="ABC_transporter-like_ATP-bd"/>
</dbReference>
<dbReference type="PROSITE" id="PS50893">
    <property type="entry name" value="ABC_TRANSPORTER_2"/>
    <property type="match status" value="1"/>
</dbReference>
<reference evidence="7 8" key="1">
    <citation type="journal article" date="2019" name="Int. J. Syst. Evol. Microbiol.">
        <title>The Global Catalogue of Microorganisms (GCM) 10K type strain sequencing project: providing services to taxonomists for standard genome sequencing and annotation.</title>
        <authorList>
            <consortium name="The Broad Institute Genomics Platform"/>
            <consortium name="The Broad Institute Genome Sequencing Center for Infectious Disease"/>
            <person name="Wu L."/>
            <person name="Ma J."/>
        </authorList>
    </citation>
    <scope>NUCLEOTIDE SEQUENCE [LARGE SCALE GENOMIC DNA]</scope>
    <source>
        <strain evidence="7 8">JCM 6833</strain>
    </source>
</reference>
<evidence type="ECO:0000259" key="6">
    <source>
        <dbReference type="PROSITE" id="PS50893"/>
    </source>
</evidence>
<comment type="similarity">
    <text evidence="1">Belongs to the ABC transporter superfamily.</text>
</comment>
<accession>A0ABN3QBW5</accession>
<dbReference type="GO" id="GO:0005524">
    <property type="term" value="F:ATP binding"/>
    <property type="evidence" value="ECO:0007669"/>
    <property type="project" value="UniProtKB-KW"/>
</dbReference>
<dbReference type="RefSeq" id="WP_344546567.1">
    <property type="nucleotide sequence ID" value="NZ_BAAATD010000010.1"/>
</dbReference>
<evidence type="ECO:0000256" key="4">
    <source>
        <dbReference type="ARBA" id="ARBA00022840"/>
    </source>
</evidence>
<dbReference type="SMART" id="SM00382">
    <property type="entry name" value="AAA"/>
    <property type="match status" value="1"/>
</dbReference>
<comment type="caution">
    <text evidence="7">The sequence shown here is derived from an EMBL/GenBank/DDBJ whole genome shotgun (WGS) entry which is preliminary data.</text>
</comment>
<dbReference type="PANTHER" id="PTHR43820:SF4">
    <property type="entry name" value="HIGH-AFFINITY BRANCHED-CHAIN AMINO ACID TRANSPORT ATP-BINDING PROTEIN LIVF"/>
    <property type="match status" value="1"/>
</dbReference>
<dbReference type="SUPFAM" id="SSF52540">
    <property type="entry name" value="P-loop containing nucleoside triphosphate hydrolases"/>
    <property type="match status" value="1"/>
</dbReference>
<dbReference type="Gene3D" id="3.40.50.300">
    <property type="entry name" value="P-loop containing nucleotide triphosphate hydrolases"/>
    <property type="match status" value="1"/>
</dbReference>
<dbReference type="EMBL" id="BAAATD010000010">
    <property type="protein sequence ID" value="GAA2622321.1"/>
    <property type="molecule type" value="Genomic_DNA"/>
</dbReference>